<comment type="caution">
    <text evidence="1">The sequence shown here is derived from an EMBL/GenBank/DDBJ whole genome shotgun (WGS) entry which is preliminary data.</text>
</comment>
<proteinExistence type="predicted"/>
<evidence type="ECO:0000313" key="2">
    <source>
        <dbReference type="Proteomes" id="UP001267710"/>
    </source>
</evidence>
<gene>
    <name evidence="1" type="ORF">QE399_001221</name>
</gene>
<dbReference type="SUPFAM" id="SSF52309">
    <property type="entry name" value="N-(deoxy)ribosyltransferase-like"/>
    <property type="match status" value="1"/>
</dbReference>
<dbReference type="Proteomes" id="UP001267710">
    <property type="component" value="Unassembled WGS sequence"/>
</dbReference>
<dbReference type="Pfam" id="PF05014">
    <property type="entry name" value="Nuc_deoxyrib_tr"/>
    <property type="match status" value="1"/>
</dbReference>
<dbReference type="EMBL" id="JAVIZX010000001">
    <property type="protein sequence ID" value="MDR6213532.1"/>
    <property type="molecule type" value="Genomic_DNA"/>
</dbReference>
<dbReference type="InterPro" id="IPR051239">
    <property type="entry name" value="2'-dNMP_N-hydrolase"/>
</dbReference>
<organism evidence="1 2">
    <name type="scientific">Paracidovorax wautersii</name>
    <dbReference type="NCBI Taxonomy" id="1177982"/>
    <lineage>
        <taxon>Bacteria</taxon>
        <taxon>Pseudomonadati</taxon>
        <taxon>Pseudomonadota</taxon>
        <taxon>Betaproteobacteria</taxon>
        <taxon>Burkholderiales</taxon>
        <taxon>Comamonadaceae</taxon>
        <taxon>Paracidovorax</taxon>
    </lineage>
</organism>
<keyword evidence="2" id="KW-1185">Reference proteome</keyword>
<sequence length="185" mass="19637">MTAAATASPRRPRIYLAGPDVFRPDAPARFARLKAQCAALGLEGVAPTDTQVDTHPGRGSDDDTLAQRIYDGNIALLRQADGVAANLEAFRGLEPDSGTVFEVGYAIALGKPVVAYHVPAQSYAERVSAAMPCMRGADGVVRESATGMEVEGRGQRLNLMITRSCGLEATAEDALRQLARLLLNQ</sequence>
<evidence type="ECO:0000313" key="1">
    <source>
        <dbReference type="EMBL" id="MDR6213532.1"/>
    </source>
</evidence>
<name>A0ABU1I8I2_9BURK</name>
<accession>A0ABU1I8I2</accession>
<dbReference type="RefSeq" id="WP_309827085.1">
    <property type="nucleotide sequence ID" value="NZ_JAVIZX010000001.1"/>
</dbReference>
<protein>
    <submittedName>
        <fullName evidence="1">Nucleoside 2-deoxyribosyltransferase</fullName>
    </submittedName>
</protein>
<reference evidence="1 2" key="1">
    <citation type="submission" date="2023-08" db="EMBL/GenBank/DDBJ databases">
        <title>Functional and genomic diversity of the sorghum phyllosphere microbiome.</title>
        <authorList>
            <person name="Shade A."/>
        </authorList>
    </citation>
    <scope>NUCLEOTIDE SEQUENCE [LARGE SCALE GENOMIC DNA]</scope>
    <source>
        <strain evidence="1 2">SORGH_AS_0335</strain>
    </source>
</reference>
<dbReference type="PANTHER" id="PTHR15364">
    <property type="entry name" value="2'-DEOXYNUCLEOSIDE 5'-PHOSPHATE N-HYDROLASE 1"/>
    <property type="match status" value="1"/>
</dbReference>
<dbReference type="Gene3D" id="3.40.50.450">
    <property type="match status" value="1"/>
</dbReference>
<dbReference type="InterPro" id="IPR007710">
    <property type="entry name" value="Nucleoside_deoxyribTrfase"/>
</dbReference>
<dbReference type="PANTHER" id="PTHR15364:SF0">
    <property type="entry name" value="2'-DEOXYNUCLEOSIDE 5'-PHOSPHATE N-HYDROLASE 1"/>
    <property type="match status" value="1"/>
</dbReference>